<dbReference type="InterPro" id="IPR014757">
    <property type="entry name" value="Tscrpt_reg_IclR_C"/>
</dbReference>
<dbReference type="Gene3D" id="3.30.450.40">
    <property type="match status" value="1"/>
</dbReference>
<protein>
    <submittedName>
        <fullName evidence="6">IclR family transcriptional regulator</fullName>
    </submittedName>
</protein>
<sequence length="264" mass="27341">MPPPQPIRPAPPAGTGSVTMRALSLLECFGPGRSRLSLSQLARSSALPLSTAHRLVQDLAAWGALERDEDGRYRIGARLRQVASMADHDVPLSRHALPLMSDLAQRTGHTVLLAVLQGTGIVFLEHVIGSKAPFRPRPEPHLILTTAAGLLLSAHADAATLGRILEEHLPPAAPPGTSLPDAAALGRELARIRRDGHSSTSRSTHPYYTAVAAPIRTAPGAPVIAALSEVGVAAHADPRGRDAPMSPAACLAAAAGITAALSGS</sequence>
<reference evidence="7" key="1">
    <citation type="journal article" date="2019" name="Int. J. Syst. Evol. Microbiol.">
        <title>The Global Catalogue of Microorganisms (GCM) 10K type strain sequencing project: providing services to taxonomists for standard genome sequencing and annotation.</title>
        <authorList>
            <consortium name="The Broad Institute Genomics Platform"/>
            <consortium name="The Broad Institute Genome Sequencing Center for Infectious Disease"/>
            <person name="Wu L."/>
            <person name="Ma J."/>
        </authorList>
    </citation>
    <scope>NUCLEOTIDE SEQUENCE [LARGE SCALE GENOMIC DNA]</scope>
    <source>
        <strain evidence="7">JCM 30742</strain>
    </source>
</reference>
<evidence type="ECO:0000313" key="7">
    <source>
        <dbReference type="Proteomes" id="UP001500752"/>
    </source>
</evidence>
<dbReference type="InterPro" id="IPR029016">
    <property type="entry name" value="GAF-like_dom_sf"/>
</dbReference>
<dbReference type="InterPro" id="IPR050707">
    <property type="entry name" value="HTH_MetabolicPath_Reg"/>
</dbReference>
<gene>
    <name evidence="6" type="ORF">GCM10023081_32340</name>
</gene>
<dbReference type="Gene3D" id="1.10.10.10">
    <property type="entry name" value="Winged helix-like DNA-binding domain superfamily/Winged helix DNA-binding domain"/>
    <property type="match status" value="1"/>
</dbReference>
<keyword evidence="7" id="KW-1185">Reference proteome</keyword>
<evidence type="ECO:0000259" key="5">
    <source>
        <dbReference type="PROSITE" id="PS51078"/>
    </source>
</evidence>
<dbReference type="PANTHER" id="PTHR30136:SF24">
    <property type="entry name" value="HTH-TYPE TRANSCRIPTIONAL REPRESSOR ALLR"/>
    <property type="match status" value="1"/>
</dbReference>
<evidence type="ECO:0000313" key="6">
    <source>
        <dbReference type="EMBL" id="GAA3692390.1"/>
    </source>
</evidence>
<name>A0ABP7CQT0_9MICC</name>
<proteinExistence type="predicted"/>
<dbReference type="SUPFAM" id="SSF46785">
    <property type="entry name" value="Winged helix' DNA-binding domain"/>
    <property type="match status" value="1"/>
</dbReference>
<dbReference type="PANTHER" id="PTHR30136">
    <property type="entry name" value="HELIX-TURN-HELIX TRANSCRIPTIONAL REGULATOR, ICLR FAMILY"/>
    <property type="match status" value="1"/>
</dbReference>
<keyword evidence="3" id="KW-0804">Transcription</keyword>
<keyword evidence="1" id="KW-0805">Transcription regulation</keyword>
<dbReference type="InterPro" id="IPR005471">
    <property type="entry name" value="Tscrpt_reg_IclR_N"/>
</dbReference>
<evidence type="ECO:0000256" key="3">
    <source>
        <dbReference type="ARBA" id="ARBA00023163"/>
    </source>
</evidence>
<evidence type="ECO:0000256" key="2">
    <source>
        <dbReference type="ARBA" id="ARBA00023125"/>
    </source>
</evidence>
<dbReference type="PROSITE" id="PS51078">
    <property type="entry name" value="ICLR_ED"/>
    <property type="match status" value="1"/>
</dbReference>
<dbReference type="InterPro" id="IPR036388">
    <property type="entry name" value="WH-like_DNA-bd_sf"/>
</dbReference>
<dbReference type="Pfam" id="PF09339">
    <property type="entry name" value="HTH_IclR"/>
    <property type="match status" value="1"/>
</dbReference>
<dbReference type="Proteomes" id="UP001500752">
    <property type="component" value="Unassembled WGS sequence"/>
</dbReference>
<dbReference type="SUPFAM" id="SSF55781">
    <property type="entry name" value="GAF domain-like"/>
    <property type="match status" value="1"/>
</dbReference>
<dbReference type="EMBL" id="BAABEO010000020">
    <property type="protein sequence ID" value="GAA3692390.1"/>
    <property type="molecule type" value="Genomic_DNA"/>
</dbReference>
<feature type="domain" description="HTH iclR-type" evidence="4">
    <location>
        <begin position="16"/>
        <end position="77"/>
    </location>
</feature>
<evidence type="ECO:0000256" key="1">
    <source>
        <dbReference type="ARBA" id="ARBA00023015"/>
    </source>
</evidence>
<dbReference type="SMART" id="SM00346">
    <property type="entry name" value="HTH_ICLR"/>
    <property type="match status" value="1"/>
</dbReference>
<dbReference type="PROSITE" id="PS51077">
    <property type="entry name" value="HTH_ICLR"/>
    <property type="match status" value="1"/>
</dbReference>
<dbReference type="InterPro" id="IPR036390">
    <property type="entry name" value="WH_DNA-bd_sf"/>
</dbReference>
<comment type="caution">
    <text evidence="6">The sequence shown here is derived from an EMBL/GenBank/DDBJ whole genome shotgun (WGS) entry which is preliminary data.</text>
</comment>
<accession>A0ABP7CQT0</accession>
<evidence type="ECO:0000259" key="4">
    <source>
        <dbReference type="PROSITE" id="PS51077"/>
    </source>
</evidence>
<organism evidence="6 7">
    <name type="scientific">Arthrobacter ginkgonis</name>
    <dbReference type="NCBI Taxonomy" id="1630594"/>
    <lineage>
        <taxon>Bacteria</taxon>
        <taxon>Bacillati</taxon>
        <taxon>Actinomycetota</taxon>
        <taxon>Actinomycetes</taxon>
        <taxon>Micrococcales</taxon>
        <taxon>Micrococcaceae</taxon>
        <taxon>Arthrobacter</taxon>
    </lineage>
</organism>
<keyword evidence="2" id="KW-0238">DNA-binding</keyword>
<dbReference type="Pfam" id="PF01614">
    <property type="entry name" value="IclR_C"/>
    <property type="match status" value="1"/>
</dbReference>
<feature type="domain" description="IclR-ED" evidence="5">
    <location>
        <begin position="78"/>
        <end position="263"/>
    </location>
</feature>